<name>A0A9W8AGQ8_9FUNG</name>
<dbReference type="GO" id="GO:0008124">
    <property type="term" value="F:4-alpha-hydroxytetrahydrobiopterin dehydratase activity"/>
    <property type="evidence" value="ECO:0007669"/>
    <property type="project" value="UniProtKB-EC"/>
</dbReference>
<gene>
    <name evidence="6" type="ORF">IWQ60_000136</name>
</gene>
<evidence type="ECO:0000313" key="7">
    <source>
        <dbReference type="Proteomes" id="UP001150569"/>
    </source>
</evidence>
<dbReference type="AlphaFoldDB" id="A0A9W8AGQ8"/>
<comment type="caution">
    <text evidence="6">The sequence shown here is derived from an EMBL/GenBank/DDBJ whole genome shotgun (WGS) entry which is preliminary data.</text>
</comment>
<dbReference type="HAMAP" id="MF_00434">
    <property type="entry name" value="Pterin_4_alpha"/>
    <property type="match status" value="1"/>
</dbReference>
<dbReference type="GO" id="GO:0006729">
    <property type="term" value="P:tetrahydrobiopterin biosynthetic process"/>
    <property type="evidence" value="ECO:0007669"/>
    <property type="project" value="InterPro"/>
</dbReference>
<dbReference type="SUPFAM" id="SSF55248">
    <property type="entry name" value="PCD-like"/>
    <property type="match status" value="1"/>
</dbReference>
<accession>A0A9W8AGQ8</accession>
<protein>
    <recommendedName>
        <fullName evidence="3">4a-hydroxytetrahydrobiopterin dehydratase</fullName>
        <ecNumber evidence="3">4.2.1.96</ecNumber>
    </recommendedName>
    <alternativeName>
        <fullName evidence="5">4-alpha-hydroxy-tetrahydropterin dehydratase</fullName>
    </alternativeName>
</protein>
<organism evidence="6 7">
    <name type="scientific">Tieghemiomyces parasiticus</name>
    <dbReference type="NCBI Taxonomy" id="78921"/>
    <lineage>
        <taxon>Eukaryota</taxon>
        <taxon>Fungi</taxon>
        <taxon>Fungi incertae sedis</taxon>
        <taxon>Zoopagomycota</taxon>
        <taxon>Kickxellomycotina</taxon>
        <taxon>Dimargaritomycetes</taxon>
        <taxon>Dimargaritales</taxon>
        <taxon>Dimargaritaceae</taxon>
        <taxon>Tieghemiomyces</taxon>
    </lineage>
</organism>
<dbReference type="InterPro" id="IPR036428">
    <property type="entry name" value="PCD_sf"/>
</dbReference>
<keyword evidence="4" id="KW-0456">Lyase</keyword>
<dbReference type="EC" id="4.2.1.96" evidence="3"/>
<keyword evidence="7" id="KW-1185">Reference proteome</keyword>
<dbReference type="Proteomes" id="UP001150569">
    <property type="component" value="Unassembled WGS sequence"/>
</dbReference>
<dbReference type="NCBIfam" id="NF002018">
    <property type="entry name" value="PRK00823.1-3"/>
    <property type="match status" value="1"/>
</dbReference>
<evidence type="ECO:0000256" key="2">
    <source>
        <dbReference type="ARBA" id="ARBA00006472"/>
    </source>
</evidence>
<comment type="similarity">
    <text evidence="2">Belongs to the pterin-4-alpha-carbinolamine dehydratase family.</text>
</comment>
<evidence type="ECO:0000256" key="5">
    <source>
        <dbReference type="ARBA" id="ARBA00030497"/>
    </source>
</evidence>
<evidence type="ECO:0000256" key="1">
    <source>
        <dbReference type="ARBA" id="ARBA00001554"/>
    </source>
</evidence>
<dbReference type="EMBL" id="JANBPT010000003">
    <property type="protein sequence ID" value="KAJ1930628.1"/>
    <property type="molecule type" value="Genomic_DNA"/>
</dbReference>
<evidence type="ECO:0000256" key="4">
    <source>
        <dbReference type="ARBA" id="ARBA00023239"/>
    </source>
</evidence>
<comment type="catalytic activity">
    <reaction evidence="1">
        <text>(4aS,6R)-4a-hydroxy-L-erythro-5,6,7,8-tetrahydrobiopterin = (6R)-L-erythro-6,7-dihydrobiopterin + H2O</text>
        <dbReference type="Rhea" id="RHEA:11920"/>
        <dbReference type="ChEBI" id="CHEBI:15377"/>
        <dbReference type="ChEBI" id="CHEBI:15642"/>
        <dbReference type="ChEBI" id="CHEBI:43120"/>
        <dbReference type="EC" id="4.2.1.96"/>
    </reaction>
</comment>
<sequence>MGQAVQPFSTTFVGSVQRLDDEQRRIHLSPLLGDSQATWSLVRDRDAIHKTFTFDDFNQAFGFMTRVALKAETMGHHPEWFNVYNRVEVTLSTHDCHGLSSNDIELAKFCDEACGRA</sequence>
<dbReference type="OrthoDB" id="277398at2759"/>
<dbReference type="Pfam" id="PF01329">
    <property type="entry name" value="Pterin_4a"/>
    <property type="match status" value="1"/>
</dbReference>
<dbReference type="PANTHER" id="PTHR12599">
    <property type="entry name" value="PTERIN-4-ALPHA-CARBINOLAMINE DEHYDRATASE"/>
    <property type="match status" value="1"/>
</dbReference>
<dbReference type="Gene3D" id="3.30.1360.20">
    <property type="entry name" value="Transcriptional coactivator/pterin dehydratase"/>
    <property type="match status" value="1"/>
</dbReference>
<reference evidence="6" key="1">
    <citation type="submission" date="2022-07" db="EMBL/GenBank/DDBJ databases">
        <title>Phylogenomic reconstructions and comparative analyses of Kickxellomycotina fungi.</title>
        <authorList>
            <person name="Reynolds N.K."/>
            <person name="Stajich J.E."/>
            <person name="Barry K."/>
            <person name="Grigoriev I.V."/>
            <person name="Crous P."/>
            <person name="Smith M.E."/>
        </authorList>
    </citation>
    <scope>NUCLEOTIDE SEQUENCE</scope>
    <source>
        <strain evidence="6">RSA 861</strain>
    </source>
</reference>
<evidence type="ECO:0000256" key="3">
    <source>
        <dbReference type="ARBA" id="ARBA00013252"/>
    </source>
</evidence>
<dbReference type="CDD" id="cd00914">
    <property type="entry name" value="PCD_DCoH_subfamily_b"/>
    <property type="match status" value="1"/>
</dbReference>
<dbReference type="InterPro" id="IPR001533">
    <property type="entry name" value="Pterin_deHydtase"/>
</dbReference>
<evidence type="ECO:0000313" key="6">
    <source>
        <dbReference type="EMBL" id="KAJ1930628.1"/>
    </source>
</evidence>
<proteinExistence type="inferred from homology"/>
<dbReference type="PANTHER" id="PTHR12599:SF0">
    <property type="entry name" value="PTERIN-4-ALPHA-CARBINOLAMINE DEHYDRATASE"/>
    <property type="match status" value="1"/>
</dbReference>